<accession>A0A8S1KQ49</accession>
<organism evidence="3 4">
    <name type="scientific">Paramecium primaurelia</name>
    <dbReference type="NCBI Taxonomy" id="5886"/>
    <lineage>
        <taxon>Eukaryota</taxon>
        <taxon>Sar</taxon>
        <taxon>Alveolata</taxon>
        <taxon>Ciliophora</taxon>
        <taxon>Intramacronucleata</taxon>
        <taxon>Oligohymenophorea</taxon>
        <taxon>Peniculida</taxon>
        <taxon>Parameciidae</taxon>
        <taxon>Paramecium</taxon>
    </lineage>
</organism>
<protein>
    <submittedName>
        <fullName evidence="3">Uncharacterized protein</fullName>
    </submittedName>
</protein>
<comment type="caution">
    <text evidence="3">The sequence shown here is derived from an EMBL/GenBank/DDBJ whole genome shotgun (WGS) entry which is preliminary data.</text>
</comment>
<evidence type="ECO:0000313" key="3">
    <source>
        <dbReference type="EMBL" id="CAD8057570.1"/>
    </source>
</evidence>
<dbReference type="Proteomes" id="UP000688137">
    <property type="component" value="Unassembled WGS sequence"/>
</dbReference>
<evidence type="ECO:0000256" key="2">
    <source>
        <dbReference type="SAM" id="MobiDB-lite"/>
    </source>
</evidence>
<feature type="coiled-coil region" evidence="1">
    <location>
        <begin position="55"/>
        <end position="109"/>
    </location>
</feature>
<sequence>MKVFNNPHFHSKSSSSKPSSLQSSRVGGSKIIGSPQGQEQDLNEMLQSLNPTQIIAQEEESKFDLLQEMQQLKTKVLGLLKKYQVMLQNENAKQVKSKIKSDVQEIQIEYEDIIAQYQIDQSQLEIENNIPTVEKEKELNTIFNLVEEFLERFSHHKATLNYFSILQQQKMSRNGLGVFSVDHNDRQSMYDFQEQLPDLTDSNNSENTLEIQQAKIALSNSQRLRSQIRRRFFDIALKVKEGLPLYHPGRQILVSILFEDAEEEGIDEIEWESWIVKQLNK</sequence>
<evidence type="ECO:0000313" key="4">
    <source>
        <dbReference type="Proteomes" id="UP000688137"/>
    </source>
</evidence>
<reference evidence="3" key="1">
    <citation type="submission" date="2021-01" db="EMBL/GenBank/DDBJ databases">
        <authorList>
            <consortium name="Genoscope - CEA"/>
            <person name="William W."/>
        </authorList>
    </citation>
    <scope>NUCLEOTIDE SEQUENCE</scope>
</reference>
<evidence type="ECO:0000256" key="1">
    <source>
        <dbReference type="SAM" id="Coils"/>
    </source>
</evidence>
<dbReference type="OMA" id="ENEWEAW"/>
<feature type="compositionally biased region" description="Low complexity" evidence="2">
    <location>
        <begin position="12"/>
        <end position="24"/>
    </location>
</feature>
<feature type="region of interest" description="Disordered" evidence="2">
    <location>
        <begin position="1"/>
        <end position="39"/>
    </location>
</feature>
<name>A0A8S1KQ49_PARPR</name>
<keyword evidence="1" id="KW-0175">Coiled coil</keyword>
<proteinExistence type="predicted"/>
<gene>
    <name evidence="3" type="ORF">PPRIM_AZ9-3.1.T0260110</name>
</gene>
<keyword evidence="4" id="KW-1185">Reference proteome</keyword>
<dbReference type="AlphaFoldDB" id="A0A8S1KQ49"/>
<dbReference type="EMBL" id="CAJJDM010000025">
    <property type="protein sequence ID" value="CAD8057570.1"/>
    <property type="molecule type" value="Genomic_DNA"/>
</dbReference>